<dbReference type="EMBL" id="LUGH01000881">
    <property type="protein sequence ID" value="OBZ82379.1"/>
    <property type="molecule type" value="Genomic_DNA"/>
</dbReference>
<accession>A0A1C7N178</accession>
<protein>
    <submittedName>
        <fullName evidence="1">Uncharacterized protein</fullName>
    </submittedName>
</protein>
<sequence length="230" mass="26047">MLTNAYSNFETAQGVQCNSNGHVEQSIGTTTVVEASESASDIDLVDFSVYTFNFTIQRVKQGFVQDGVQFVQQCCSQQASWNVDGIAKRIFEGQWRRFRFPATVAIFLKRDAVVTTCTSSNQNLTNAICKPKKMTKKCTGTVYKYDGFADKNTKWRNRQTAAGYLTDLHDASGFSQFKAYPTDSQPFVHLDKYHLLLTLNIDWFQHSDVIYNAKCIHMTIQNLSKKATEI</sequence>
<dbReference type="AlphaFoldDB" id="A0A1C7N178"/>
<name>A0A1C7N178_9FUNG</name>
<organism evidence="1 2">
    <name type="scientific">Choanephora cucurbitarum</name>
    <dbReference type="NCBI Taxonomy" id="101091"/>
    <lineage>
        <taxon>Eukaryota</taxon>
        <taxon>Fungi</taxon>
        <taxon>Fungi incertae sedis</taxon>
        <taxon>Mucoromycota</taxon>
        <taxon>Mucoromycotina</taxon>
        <taxon>Mucoromycetes</taxon>
        <taxon>Mucorales</taxon>
        <taxon>Mucorineae</taxon>
        <taxon>Choanephoraceae</taxon>
        <taxon>Choanephoroideae</taxon>
        <taxon>Choanephora</taxon>
    </lineage>
</organism>
<dbReference type="Proteomes" id="UP000093000">
    <property type="component" value="Unassembled WGS sequence"/>
</dbReference>
<gene>
    <name evidence="1" type="ORF">A0J61_09573</name>
</gene>
<comment type="caution">
    <text evidence="1">The sequence shown here is derived from an EMBL/GenBank/DDBJ whole genome shotgun (WGS) entry which is preliminary data.</text>
</comment>
<reference evidence="1 2" key="1">
    <citation type="submission" date="2016-03" db="EMBL/GenBank/DDBJ databases">
        <title>Choanephora cucurbitarum.</title>
        <authorList>
            <person name="Min B."/>
            <person name="Park H."/>
            <person name="Park J.-H."/>
            <person name="Shin H.-D."/>
            <person name="Choi I.-G."/>
        </authorList>
    </citation>
    <scope>NUCLEOTIDE SEQUENCE [LARGE SCALE GENOMIC DNA]</scope>
    <source>
        <strain evidence="1 2">KUS-F28377</strain>
    </source>
</reference>
<evidence type="ECO:0000313" key="2">
    <source>
        <dbReference type="Proteomes" id="UP000093000"/>
    </source>
</evidence>
<keyword evidence="2" id="KW-1185">Reference proteome</keyword>
<proteinExistence type="predicted"/>
<evidence type="ECO:0000313" key="1">
    <source>
        <dbReference type="EMBL" id="OBZ82379.1"/>
    </source>
</evidence>
<dbReference type="InParanoid" id="A0A1C7N178"/>